<dbReference type="EC" id="3.4.19.12" evidence="7"/>
<dbReference type="InterPro" id="IPR028889">
    <property type="entry name" value="USP"/>
</dbReference>
<feature type="compositionally biased region" description="Basic and acidic residues" evidence="8">
    <location>
        <begin position="129"/>
        <end position="139"/>
    </location>
</feature>
<dbReference type="Gene3D" id="3.90.70.10">
    <property type="entry name" value="Cysteine proteinases"/>
    <property type="match status" value="1"/>
</dbReference>
<proteinExistence type="inferred from homology"/>
<evidence type="ECO:0000313" key="11">
    <source>
        <dbReference type="RefSeq" id="XP_006815634.1"/>
    </source>
</evidence>
<dbReference type="Pfam" id="PF00443">
    <property type="entry name" value="UCH"/>
    <property type="match status" value="1"/>
</dbReference>
<evidence type="ECO:0000256" key="1">
    <source>
        <dbReference type="ARBA" id="ARBA00000707"/>
    </source>
</evidence>
<evidence type="ECO:0000256" key="3">
    <source>
        <dbReference type="ARBA" id="ARBA00022670"/>
    </source>
</evidence>
<dbReference type="PANTHER" id="PTHR24006">
    <property type="entry name" value="UBIQUITIN CARBOXYL-TERMINAL HYDROLASE"/>
    <property type="match status" value="1"/>
</dbReference>
<dbReference type="PROSITE" id="PS00973">
    <property type="entry name" value="USP_2"/>
    <property type="match status" value="1"/>
</dbReference>
<evidence type="ECO:0000313" key="10">
    <source>
        <dbReference type="Proteomes" id="UP000694865"/>
    </source>
</evidence>
<feature type="region of interest" description="Disordered" evidence="8">
    <location>
        <begin position="128"/>
        <end position="204"/>
    </location>
</feature>
<reference evidence="11" key="1">
    <citation type="submission" date="2025-08" db="UniProtKB">
        <authorList>
            <consortium name="RefSeq"/>
        </authorList>
    </citation>
    <scope>IDENTIFICATION</scope>
    <source>
        <tissue evidence="11">Testes</tissue>
    </source>
</reference>
<dbReference type="InterPro" id="IPR018200">
    <property type="entry name" value="USP_CS"/>
</dbReference>
<keyword evidence="3 7" id="KW-0645">Protease</keyword>
<feature type="compositionally biased region" description="Basic and acidic residues" evidence="8">
    <location>
        <begin position="459"/>
        <end position="470"/>
    </location>
</feature>
<evidence type="ECO:0000256" key="2">
    <source>
        <dbReference type="ARBA" id="ARBA00005427"/>
    </source>
</evidence>
<evidence type="ECO:0000256" key="7">
    <source>
        <dbReference type="RuleBase" id="RU366025"/>
    </source>
</evidence>
<dbReference type="PANTHER" id="PTHR24006:SF687">
    <property type="entry name" value="UBIQUITIN CARBOXYL-TERMINAL HYDROLASE 10"/>
    <property type="match status" value="1"/>
</dbReference>
<dbReference type="InterPro" id="IPR050164">
    <property type="entry name" value="Peptidase_C19"/>
</dbReference>
<protein>
    <recommendedName>
        <fullName evidence="7">Ubiquitin carboxyl-terminal hydrolase</fullName>
        <ecNumber evidence="7">3.4.19.12</ecNumber>
    </recommendedName>
</protein>
<keyword evidence="6 7" id="KW-0788">Thiol protease</keyword>
<evidence type="ECO:0000256" key="6">
    <source>
        <dbReference type="ARBA" id="ARBA00022807"/>
    </source>
</evidence>
<gene>
    <name evidence="11" type="primary">LOC100378663</name>
</gene>
<dbReference type="RefSeq" id="XP_006815634.1">
    <property type="nucleotide sequence ID" value="XM_006815571.1"/>
</dbReference>
<dbReference type="GeneID" id="100378663"/>
<evidence type="ECO:0000256" key="8">
    <source>
        <dbReference type="SAM" id="MobiDB-lite"/>
    </source>
</evidence>
<keyword evidence="5 7" id="KW-0378">Hydrolase</keyword>
<dbReference type="PROSITE" id="PS50235">
    <property type="entry name" value="USP_3"/>
    <property type="match status" value="1"/>
</dbReference>
<dbReference type="PROSITE" id="PS00972">
    <property type="entry name" value="USP_1"/>
    <property type="match status" value="1"/>
</dbReference>
<feature type="region of interest" description="Disordered" evidence="8">
    <location>
        <begin position="432"/>
        <end position="489"/>
    </location>
</feature>
<accession>A0ABM0M6J3</accession>
<evidence type="ECO:0000256" key="5">
    <source>
        <dbReference type="ARBA" id="ARBA00022801"/>
    </source>
</evidence>
<dbReference type="SUPFAM" id="SSF54001">
    <property type="entry name" value="Cysteine proteinases"/>
    <property type="match status" value="1"/>
</dbReference>
<sequence>MSLFHTELSFGDFSGLSAEEYDKLFGALRKPLSNNKVQFPWNEEEYIQSGIEALSTDDEGSVADHTQLNQYVVIHCANAVHNIAPAQLTDKTVINTQPICASTEQSSHCNPAHGNDKQAIGNTVNNVQNDKENSFESSKDVYSSFDNGDNDNNVNSSETSLYGNNGNDKPRRRNKKKRDPNYYQKYYENPNSPNHGDQHDGDQTFKENKQRFDYDRNQEYLQEKTTNSTAPRNDIVLPELPAAHRKDDISQKAAPAPKDIELQAVAVAPGKDIVLQDLTAANRKDIVSQNAAPAAPKDNVLQNVSKNNKVPKLEKVTQTDEFLVSVTQEPVLTITEPVLSQSVHTQPIPTRTSTEQEVISANKPTEHVLPTEIITQETATDANNKVLEAVAPVDVSCQGMPKDNDKLTGCTDKIETVNITSTHAITDSTMHIDKGESNTHNALGATQDAPVHSESLSEIPKESSDGKSEEPLPVSVQEENNANDSNKPKVSWAGLFKNTAVSSSSPVAYVSHVNSDPPKPPPVAKKALDDVSEEEMPVAPEDDKRANNLGEFLINVKFPYRALALQPRGLNNVGNWCYINATLQALLSCPPMYNLLKSLPVTPLFRRGPSCTPMMDCLAHFVTEFTPMPKAGGVKRTAQDLRPGAPFEPTYVYRLLALVKSSMSTKGRQEDAEEFLGFVLNGLHEEMLACMQYFTGVKEETKSAKMNGPSSAVNANGPSDGEVTAVNNDDDDEEEWEQVGPKNKSSITRAANFSKSPISEIFGGQMRSAVHQHGSKESATLQPFFTLQLDIQSDKIWSVKDALQSLVSRETLHDYTSSKPNKLEVETIRKISLEELPPVLVLHLKRFVYDKSGGCQKMTKKIDYSVDLEINKELLSSNVRSKLAQTQRSYKLFAVVYHHGVKASGGHYTCDFYHPGINGWVRTDDSNVHAVPIPSILRPMPPKFAYLLYYRRCDLI</sequence>
<comment type="similarity">
    <text evidence="2">Belongs to the peptidase C19 family. USP10 subfamily.</text>
</comment>
<comment type="catalytic activity">
    <reaction evidence="1 7">
        <text>Thiol-dependent hydrolysis of ester, thioester, amide, peptide and isopeptide bonds formed by the C-terminal Gly of ubiquitin (a 76-residue protein attached to proteins as an intracellular targeting signal).</text>
        <dbReference type="EC" id="3.4.19.12"/>
    </reaction>
</comment>
<feature type="domain" description="USP" evidence="9">
    <location>
        <begin position="568"/>
        <end position="953"/>
    </location>
</feature>
<evidence type="ECO:0000259" key="9">
    <source>
        <dbReference type="PROSITE" id="PS50235"/>
    </source>
</evidence>
<organism evidence="10 11">
    <name type="scientific">Saccoglossus kowalevskii</name>
    <name type="common">Acorn worm</name>
    <dbReference type="NCBI Taxonomy" id="10224"/>
    <lineage>
        <taxon>Eukaryota</taxon>
        <taxon>Metazoa</taxon>
        <taxon>Hemichordata</taxon>
        <taxon>Enteropneusta</taxon>
        <taxon>Harrimaniidae</taxon>
        <taxon>Saccoglossus</taxon>
    </lineage>
</organism>
<keyword evidence="10" id="KW-1185">Reference proteome</keyword>
<keyword evidence="4 7" id="KW-0833">Ubl conjugation pathway</keyword>
<name>A0ABM0M6J3_SACKO</name>
<dbReference type="CDD" id="cd02257">
    <property type="entry name" value="Peptidase_C19"/>
    <property type="match status" value="1"/>
</dbReference>
<dbReference type="Proteomes" id="UP000694865">
    <property type="component" value="Unplaced"/>
</dbReference>
<feature type="compositionally biased region" description="Low complexity" evidence="8">
    <location>
        <begin position="143"/>
        <end position="167"/>
    </location>
</feature>
<dbReference type="InterPro" id="IPR001394">
    <property type="entry name" value="Peptidase_C19_UCH"/>
</dbReference>
<dbReference type="InterPro" id="IPR038765">
    <property type="entry name" value="Papain-like_cys_pep_sf"/>
</dbReference>
<evidence type="ECO:0000256" key="4">
    <source>
        <dbReference type="ARBA" id="ARBA00022786"/>
    </source>
</evidence>